<accession>A0ABW4G0P0</accession>
<organism evidence="2 3">
    <name type="scientific">Nonomuraea guangzhouensis</name>
    <dbReference type="NCBI Taxonomy" id="1291555"/>
    <lineage>
        <taxon>Bacteria</taxon>
        <taxon>Bacillati</taxon>
        <taxon>Actinomycetota</taxon>
        <taxon>Actinomycetes</taxon>
        <taxon>Streptosporangiales</taxon>
        <taxon>Streptosporangiaceae</taxon>
        <taxon>Nonomuraea</taxon>
    </lineage>
</organism>
<dbReference type="Proteomes" id="UP001597097">
    <property type="component" value="Unassembled WGS sequence"/>
</dbReference>
<keyword evidence="1" id="KW-0472">Membrane</keyword>
<gene>
    <name evidence="2" type="ORF">ACFSJ0_03425</name>
</gene>
<proteinExistence type="predicted"/>
<keyword evidence="3" id="KW-1185">Reference proteome</keyword>
<evidence type="ECO:0000313" key="2">
    <source>
        <dbReference type="EMBL" id="MFD1536069.1"/>
    </source>
</evidence>
<feature type="transmembrane region" description="Helical" evidence="1">
    <location>
        <begin position="18"/>
        <end position="37"/>
    </location>
</feature>
<evidence type="ECO:0000313" key="3">
    <source>
        <dbReference type="Proteomes" id="UP001597097"/>
    </source>
</evidence>
<reference evidence="3" key="1">
    <citation type="journal article" date="2019" name="Int. J. Syst. Evol. Microbiol.">
        <title>The Global Catalogue of Microorganisms (GCM) 10K type strain sequencing project: providing services to taxonomists for standard genome sequencing and annotation.</title>
        <authorList>
            <consortium name="The Broad Institute Genomics Platform"/>
            <consortium name="The Broad Institute Genome Sequencing Center for Infectious Disease"/>
            <person name="Wu L."/>
            <person name="Ma J."/>
        </authorList>
    </citation>
    <scope>NUCLEOTIDE SEQUENCE [LARGE SCALE GENOMIC DNA]</scope>
    <source>
        <strain evidence="3">CGMCC 1.15399</strain>
    </source>
</reference>
<name>A0ABW4G0P0_9ACTN</name>
<protein>
    <recommendedName>
        <fullName evidence="4">Phosphodiester glycosidase domain-containing protein</fullName>
    </recommendedName>
</protein>
<sequence length="297" mass="31495">MVDQFDVIEAGQRGRRRWIGIGVVLALLAICVVSLLASRDPEPGQVPLPSAVPVPGPIRSLTRIEGAPNVVRAPAKVKGGDEVIPVVFPDGRHADVRYPAVLRLNELGARPFVGAWVAGHYRGLYAPYGGEMEISRGGLPIRNLTPNVTLWPRLPGGGPNGQVLMFAFGKWRLAMNDLPEGLTFEERLAAAKSLRGKVGKDGYLVLSGSGDAIRLAEPGETARGDPVGPQLWFGGGVGDMVALIPTPDCQKAARTPSAVDGRGRPAQVVCRGDVQIAASGSRYFIEHAIAGIRITLK</sequence>
<evidence type="ECO:0000256" key="1">
    <source>
        <dbReference type="SAM" id="Phobius"/>
    </source>
</evidence>
<keyword evidence="1" id="KW-1133">Transmembrane helix</keyword>
<comment type="caution">
    <text evidence="2">The sequence shown here is derived from an EMBL/GenBank/DDBJ whole genome shotgun (WGS) entry which is preliminary data.</text>
</comment>
<keyword evidence="1" id="KW-0812">Transmembrane</keyword>
<evidence type="ECO:0008006" key="4">
    <source>
        <dbReference type="Google" id="ProtNLM"/>
    </source>
</evidence>
<dbReference type="EMBL" id="JBHUCM010000005">
    <property type="protein sequence ID" value="MFD1536069.1"/>
    <property type="molecule type" value="Genomic_DNA"/>
</dbReference>
<dbReference type="RefSeq" id="WP_219533852.1">
    <property type="nucleotide sequence ID" value="NZ_JAHKRM010000019.1"/>
</dbReference>